<evidence type="ECO:0000313" key="2">
    <source>
        <dbReference type="Proteomes" id="UP000887013"/>
    </source>
</evidence>
<accession>A0A8X6QQ85</accession>
<reference evidence="1" key="1">
    <citation type="submission" date="2020-08" db="EMBL/GenBank/DDBJ databases">
        <title>Multicomponent nature underlies the extraordinary mechanical properties of spider dragline silk.</title>
        <authorList>
            <person name="Kono N."/>
            <person name="Nakamura H."/>
            <person name="Mori M."/>
            <person name="Yoshida Y."/>
            <person name="Ohtoshi R."/>
            <person name="Malay A.D."/>
            <person name="Moran D.A.P."/>
            <person name="Tomita M."/>
            <person name="Numata K."/>
            <person name="Arakawa K."/>
        </authorList>
    </citation>
    <scope>NUCLEOTIDE SEQUENCE</scope>
</reference>
<evidence type="ECO:0000313" key="1">
    <source>
        <dbReference type="EMBL" id="GFU37376.1"/>
    </source>
</evidence>
<proteinExistence type="predicted"/>
<organism evidence="1 2">
    <name type="scientific">Nephila pilipes</name>
    <name type="common">Giant wood spider</name>
    <name type="synonym">Nephila maculata</name>
    <dbReference type="NCBI Taxonomy" id="299642"/>
    <lineage>
        <taxon>Eukaryota</taxon>
        <taxon>Metazoa</taxon>
        <taxon>Ecdysozoa</taxon>
        <taxon>Arthropoda</taxon>
        <taxon>Chelicerata</taxon>
        <taxon>Arachnida</taxon>
        <taxon>Araneae</taxon>
        <taxon>Araneomorphae</taxon>
        <taxon>Entelegynae</taxon>
        <taxon>Araneoidea</taxon>
        <taxon>Nephilidae</taxon>
        <taxon>Nephila</taxon>
    </lineage>
</organism>
<keyword evidence="2" id="KW-1185">Reference proteome</keyword>
<dbReference type="EMBL" id="BMAW01131003">
    <property type="protein sequence ID" value="GFU37376.1"/>
    <property type="molecule type" value="Genomic_DNA"/>
</dbReference>
<comment type="caution">
    <text evidence="1">The sequence shown here is derived from an EMBL/GenBank/DDBJ whole genome shotgun (WGS) entry which is preliminary data.</text>
</comment>
<gene>
    <name evidence="1" type="ORF">NPIL_52981</name>
</gene>
<sequence length="88" mass="10246">MAKQVESCILENDPLPQEIFKEIFKIAYLPIKKLLRIFKARTNNLYTDRFSLKPNPARSTMDLVDEANSELEIKPVKCFQTPKSDDEE</sequence>
<dbReference type="Proteomes" id="UP000887013">
    <property type="component" value="Unassembled WGS sequence"/>
</dbReference>
<protein>
    <submittedName>
        <fullName evidence="1">Uncharacterized protein</fullName>
    </submittedName>
</protein>
<name>A0A8X6QQ85_NEPPI</name>
<dbReference type="AlphaFoldDB" id="A0A8X6QQ85"/>